<comment type="caution">
    <text evidence="10">The sequence shown here is derived from an EMBL/GenBank/DDBJ whole genome shotgun (WGS) entry which is preliminary data.</text>
</comment>
<dbReference type="PANTHER" id="PTHR30487:SF0">
    <property type="entry name" value="PREPILIN LEADER PEPTIDASE_N-METHYLTRANSFERASE-RELATED"/>
    <property type="match status" value="1"/>
</dbReference>
<feature type="domain" description="Prepilin peptidase A24 N-terminal" evidence="9">
    <location>
        <begin position="7"/>
        <end position="87"/>
    </location>
</feature>
<evidence type="ECO:0000256" key="7">
    <source>
        <dbReference type="SAM" id="Phobius"/>
    </source>
</evidence>
<evidence type="ECO:0000259" key="9">
    <source>
        <dbReference type="Pfam" id="PF06750"/>
    </source>
</evidence>
<dbReference type="Gene3D" id="1.20.120.1220">
    <property type="match status" value="1"/>
</dbReference>
<dbReference type="Proteomes" id="UP000177199">
    <property type="component" value="Unassembled WGS sequence"/>
</dbReference>
<feature type="domain" description="Prepilin type IV endopeptidase peptidase" evidence="8">
    <location>
        <begin position="102"/>
        <end position="208"/>
    </location>
</feature>
<organism evidence="10 11">
    <name type="scientific">Candidatus Roizmanbacteria bacterium RIFCSPHIGHO2_12_FULL_33_9</name>
    <dbReference type="NCBI Taxonomy" id="1802045"/>
    <lineage>
        <taxon>Bacteria</taxon>
        <taxon>Candidatus Roizmaniibacteriota</taxon>
    </lineage>
</organism>
<dbReference type="InterPro" id="IPR050882">
    <property type="entry name" value="Prepilin_peptidase/N-MTase"/>
</dbReference>
<comment type="similarity">
    <text evidence="2">Belongs to the peptidase A24 family.</text>
</comment>
<reference evidence="10 11" key="1">
    <citation type="journal article" date="2016" name="Nat. Commun.">
        <title>Thousands of microbial genomes shed light on interconnected biogeochemical processes in an aquifer system.</title>
        <authorList>
            <person name="Anantharaman K."/>
            <person name="Brown C.T."/>
            <person name="Hug L.A."/>
            <person name="Sharon I."/>
            <person name="Castelle C.J."/>
            <person name="Probst A.J."/>
            <person name="Thomas B.C."/>
            <person name="Singh A."/>
            <person name="Wilkins M.J."/>
            <person name="Karaoz U."/>
            <person name="Brodie E.L."/>
            <person name="Williams K.H."/>
            <person name="Hubbard S.S."/>
            <person name="Banfield J.F."/>
        </authorList>
    </citation>
    <scope>NUCLEOTIDE SEQUENCE [LARGE SCALE GENOMIC DNA]</scope>
</reference>
<feature type="transmembrane region" description="Helical" evidence="7">
    <location>
        <begin position="94"/>
        <end position="112"/>
    </location>
</feature>
<dbReference type="GO" id="GO:0004190">
    <property type="term" value="F:aspartic-type endopeptidase activity"/>
    <property type="evidence" value="ECO:0007669"/>
    <property type="project" value="InterPro"/>
</dbReference>
<feature type="transmembrane region" description="Helical" evidence="7">
    <location>
        <begin position="124"/>
        <end position="140"/>
    </location>
</feature>
<evidence type="ECO:0000313" key="11">
    <source>
        <dbReference type="Proteomes" id="UP000177199"/>
    </source>
</evidence>
<keyword evidence="5 7" id="KW-1133">Transmembrane helix</keyword>
<feature type="transmembrane region" description="Helical" evidence="7">
    <location>
        <begin position="179"/>
        <end position="212"/>
    </location>
</feature>
<evidence type="ECO:0000256" key="4">
    <source>
        <dbReference type="ARBA" id="ARBA00022692"/>
    </source>
</evidence>
<dbReference type="Pfam" id="PF06750">
    <property type="entry name" value="A24_N_bact"/>
    <property type="match status" value="1"/>
</dbReference>
<gene>
    <name evidence="10" type="ORF">A3F29_03980</name>
</gene>
<feature type="transmembrane region" description="Helical" evidence="7">
    <location>
        <begin position="6"/>
        <end position="23"/>
    </location>
</feature>
<sequence>MLLYLFIIGLAVGSFLNVLIDRLPNNKSIMGRSYCDKCKKQLKSVDLIPILSFLVLKGKCRFCKKKINLRYPIVEVLTAVLFTLSFIYLPSPEISVRILQLALISTLVVIFFADLRYRIIPDQMLIVAGLVGLIIFIFQGNNLSLILFRFAEGLLVALPIYLIYAISSGRAMGFGDVKLSYVIGLIFGIQGGLITLYIAFILGAFVGIYLIATKKKKLKSQIAFGPFITLGSFLVLFIDKTKLFMILFFSN</sequence>
<dbReference type="InterPro" id="IPR000045">
    <property type="entry name" value="Prepilin_IV_endopep_pep"/>
</dbReference>
<evidence type="ECO:0000256" key="6">
    <source>
        <dbReference type="ARBA" id="ARBA00023136"/>
    </source>
</evidence>
<proteinExistence type="inferred from homology"/>
<dbReference type="GO" id="GO:0005886">
    <property type="term" value="C:plasma membrane"/>
    <property type="evidence" value="ECO:0007669"/>
    <property type="project" value="UniProtKB-SubCell"/>
</dbReference>
<dbReference type="EMBL" id="MFZV01000027">
    <property type="protein sequence ID" value="OGK31080.1"/>
    <property type="molecule type" value="Genomic_DNA"/>
</dbReference>
<evidence type="ECO:0000313" key="10">
    <source>
        <dbReference type="EMBL" id="OGK31080.1"/>
    </source>
</evidence>
<dbReference type="Pfam" id="PF01478">
    <property type="entry name" value="Peptidase_A24"/>
    <property type="match status" value="1"/>
</dbReference>
<evidence type="ECO:0000256" key="1">
    <source>
        <dbReference type="ARBA" id="ARBA00004651"/>
    </source>
</evidence>
<comment type="subcellular location">
    <subcellularLocation>
        <location evidence="1">Cell membrane</location>
        <topology evidence="1">Multi-pass membrane protein</topology>
    </subcellularLocation>
</comment>
<evidence type="ECO:0000259" key="8">
    <source>
        <dbReference type="Pfam" id="PF01478"/>
    </source>
</evidence>
<name>A0A1F7HIN4_9BACT</name>
<keyword evidence="3" id="KW-1003">Cell membrane</keyword>
<evidence type="ECO:0000256" key="2">
    <source>
        <dbReference type="ARBA" id="ARBA00005801"/>
    </source>
</evidence>
<feature type="transmembrane region" description="Helical" evidence="7">
    <location>
        <begin position="146"/>
        <end position="167"/>
    </location>
</feature>
<accession>A0A1F7HIN4</accession>
<protein>
    <recommendedName>
        <fullName evidence="12">Prepilin peptidase</fullName>
    </recommendedName>
</protein>
<keyword evidence="6 7" id="KW-0472">Membrane</keyword>
<dbReference type="GO" id="GO:0006465">
    <property type="term" value="P:signal peptide processing"/>
    <property type="evidence" value="ECO:0007669"/>
    <property type="project" value="TreeGrafter"/>
</dbReference>
<dbReference type="AlphaFoldDB" id="A0A1F7HIN4"/>
<dbReference type="InterPro" id="IPR010627">
    <property type="entry name" value="Prepilin_pept_A24_N"/>
</dbReference>
<evidence type="ECO:0008006" key="12">
    <source>
        <dbReference type="Google" id="ProtNLM"/>
    </source>
</evidence>
<feature type="transmembrane region" description="Helical" evidence="7">
    <location>
        <begin position="69"/>
        <end position="88"/>
    </location>
</feature>
<feature type="transmembrane region" description="Helical" evidence="7">
    <location>
        <begin position="218"/>
        <end position="238"/>
    </location>
</feature>
<keyword evidence="4 7" id="KW-0812">Transmembrane</keyword>
<dbReference type="PANTHER" id="PTHR30487">
    <property type="entry name" value="TYPE 4 PREPILIN-LIKE PROTEINS LEADER PEPTIDE-PROCESSING ENZYME"/>
    <property type="match status" value="1"/>
</dbReference>
<evidence type="ECO:0000256" key="5">
    <source>
        <dbReference type="ARBA" id="ARBA00022989"/>
    </source>
</evidence>
<evidence type="ECO:0000256" key="3">
    <source>
        <dbReference type="ARBA" id="ARBA00022475"/>
    </source>
</evidence>